<accession>A0A5C1AI78</accession>
<name>A0A5C1AI78_9BACT</name>
<keyword evidence="2" id="KW-1185">Reference proteome</keyword>
<reference evidence="2" key="1">
    <citation type="submission" date="2019-08" db="EMBL/GenBank/DDBJ databases">
        <title>Limnoglobus roseus gen. nov., sp. nov., a novel freshwater planctomycete with a giant genome from the family Gemmataceae.</title>
        <authorList>
            <person name="Kulichevskaya I.S."/>
            <person name="Naumoff D.G."/>
            <person name="Miroshnikov K."/>
            <person name="Ivanova A."/>
            <person name="Philippov D.A."/>
            <person name="Hakobyan A."/>
            <person name="Rijpstra I.C."/>
            <person name="Sinninghe Damste J.S."/>
            <person name="Liesack W."/>
            <person name="Dedysh S.N."/>
        </authorList>
    </citation>
    <scope>NUCLEOTIDE SEQUENCE [LARGE SCALE GENOMIC DNA]</scope>
    <source>
        <strain evidence="2">PX52</strain>
    </source>
</reference>
<dbReference type="InterPro" id="IPR032675">
    <property type="entry name" value="LRR_dom_sf"/>
</dbReference>
<organism evidence="1 2">
    <name type="scientific">Limnoglobus roseus</name>
    <dbReference type="NCBI Taxonomy" id="2598579"/>
    <lineage>
        <taxon>Bacteria</taxon>
        <taxon>Pseudomonadati</taxon>
        <taxon>Planctomycetota</taxon>
        <taxon>Planctomycetia</taxon>
        <taxon>Gemmatales</taxon>
        <taxon>Gemmataceae</taxon>
        <taxon>Limnoglobus</taxon>
    </lineage>
</organism>
<protein>
    <submittedName>
        <fullName evidence="1">TIGR02996 domain-containing protein</fullName>
    </submittedName>
</protein>
<gene>
    <name evidence="1" type="ORF">PX52LOC_04977</name>
</gene>
<sequence>MGISKLTKTFAGRPVRGFDPDAKPSRANCVYRIAVEFEDDEQTFPDLLDAFLTAHGGPGLTALVVGSWDSDSPLDSSTEVVESLIGARGRMPNLTALFLGDVTAEECEISWMGHGDLSPLLPAFPKLEEFRIRGTSDLTFGTLKHANLKSLAVESGGLPAELIDEVAAAKLPKLEHLELWLGTSNYGGINTVAPLKKLLAGKKFPHLSYLGLKNSAIADAVAAAVAKSPLLDRLDTLDLSLGNLSDDGAKALIAAPAVKKLKKLDLNHHYISDPVLRELRKLKVKLDVRDRKKEDRYDDEVYRYITASE</sequence>
<dbReference type="RefSeq" id="WP_149112509.1">
    <property type="nucleotide sequence ID" value="NZ_CP042425.1"/>
</dbReference>
<evidence type="ECO:0000313" key="1">
    <source>
        <dbReference type="EMBL" id="QEL17963.1"/>
    </source>
</evidence>
<dbReference type="NCBIfam" id="NF038076">
    <property type="entry name" value="fam_STM4015"/>
    <property type="match status" value="1"/>
</dbReference>
<evidence type="ECO:0000313" key="2">
    <source>
        <dbReference type="Proteomes" id="UP000324974"/>
    </source>
</evidence>
<dbReference type="AlphaFoldDB" id="A0A5C1AI78"/>
<dbReference type="SUPFAM" id="SSF52047">
    <property type="entry name" value="RNI-like"/>
    <property type="match status" value="1"/>
</dbReference>
<dbReference type="InterPro" id="IPR047722">
    <property type="entry name" value="STM4015-like"/>
</dbReference>
<proteinExistence type="predicted"/>
<dbReference type="OrthoDB" id="9767858at2"/>
<dbReference type="Proteomes" id="UP000324974">
    <property type="component" value="Chromosome"/>
</dbReference>
<dbReference type="KEGG" id="lrs:PX52LOC_04977"/>
<dbReference type="EMBL" id="CP042425">
    <property type="protein sequence ID" value="QEL17963.1"/>
    <property type="molecule type" value="Genomic_DNA"/>
</dbReference>
<dbReference type="Gene3D" id="3.80.10.10">
    <property type="entry name" value="Ribonuclease Inhibitor"/>
    <property type="match status" value="1"/>
</dbReference>